<dbReference type="InterPro" id="IPR012617">
    <property type="entry name" value="AATF_C"/>
</dbReference>
<feature type="compositionally biased region" description="Acidic residues" evidence="2">
    <location>
        <begin position="235"/>
        <end position="255"/>
    </location>
</feature>
<sequence length="443" mass="51442">MAKSMSEKIASILNVAPSNYGEDEVDENTSAALVDYHNENFEENFERSKLRALNDNILENTNEKYAGKISSRKTLRESDNESEENSEHDFGESTEEEDNSDNEKEDDVNDSEGSIEQSESENETDFNHFSSSGHDTVSKGYCVRNQLNIWESLLETRIQLQKCLSASNKLPIAENFKELCDNGNEEFKNKLSESKSCITKILDKMLTLQDLVVKKFPETKKIFSASNQGKKSEGSEEEITSEDDNLSNLEDENEEPMVKKRRKNEEYEEIISKRHELYKTFRNSTIQKWNDKVRIGTSKNNINSQTILSQLDHIMSDKAKLIKKTQLKRSNYKIIGEVENEEEEVYNENIFDDDDFYHQLLRELIEFKSSDITDPVQLGRQWIQLQNMRNKMKRKIDTRATKGRKIRYAVHSKLVNYMAPIDYKNTWSDEAKNELFGSLFGKK</sequence>
<evidence type="ECO:0000313" key="5">
    <source>
        <dbReference type="EMBL" id="KAK9872355.1"/>
    </source>
</evidence>
<evidence type="ECO:0000313" key="6">
    <source>
        <dbReference type="Proteomes" id="UP001431783"/>
    </source>
</evidence>
<evidence type="ECO:0000259" key="3">
    <source>
        <dbReference type="Pfam" id="PF08164"/>
    </source>
</evidence>
<comment type="caution">
    <text evidence="5">The sequence shown here is derived from an EMBL/GenBank/DDBJ whole genome shotgun (WGS) entry which is preliminary data.</text>
</comment>
<feature type="region of interest" description="Disordered" evidence="2">
    <location>
        <begin position="68"/>
        <end position="134"/>
    </location>
</feature>
<gene>
    <name evidence="5" type="ORF">WA026_017813</name>
</gene>
<dbReference type="Pfam" id="PF08164">
    <property type="entry name" value="TRAUB"/>
    <property type="match status" value="1"/>
</dbReference>
<protein>
    <recommendedName>
        <fullName evidence="7">Protein AATF</fullName>
    </recommendedName>
</protein>
<proteinExistence type="inferred from homology"/>
<name>A0AAW1TUT8_9CUCU</name>
<dbReference type="AlphaFoldDB" id="A0AAW1TUT8"/>
<dbReference type="EMBL" id="JARQZJ010000011">
    <property type="protein sequence ID" value="KAK9872355.1"/>
    <property type="molecule type" value="Genomic_DNA"/>
</dbReference>
<dbReference type="InterPro" id="IPR039223">
    <property type="entry name" value="AATF/Bfr2"/>
</dbReference>
<organism evidence="5 6">
    <name type="scientific">Henosepilachna vigintioctopunctata</name>
    <dbReference type="NCBI Taxonomy" id="420089"/>
    <lineage>
        <taxon>Eukaryota</taxon>
        <taxon>Metazoa</taxon>
        <taxon>Ecdysozoa</taxon>
        <taxon>Arthropoda</taxon>
        <taxon>Hexapoda</taxon>
        <taxon>Insecta</taxon>
        <taxon>Pterygota</taxon>
        <taxon>Neoptera</taxon>
        <taxon>Endopterygota</taxon>
        <taxon>Coleoptera</taxon>
        <taxon>Polyphaga</taxon>
        <taxon>Cucujiformia</taxon>
        <taxon>Coccinelloidea</taxon>
        <taxon>Coccinellidae</taxon>
        <taxon>Epilachninae</taxon>
        <taxon>Epilachnini</taxon>
        <taxon>Henosepilachna</taxon>
    </lineage>
</organism>
<feature type="compositionally biased region" description="Basic and acidic residues" evidence="2">
    <location>
        <begin position="74"/>
        <end position="91"/>
    </location>
</feature>
<evidence type="ECO:0008006" key="7">
    <source>
        <dbReference type="Google" id="ProtNLM"/>
    </source>
</evidence>
<reference evidence="5 6" key="1">
    <citation type="submission" date="2023-03" db="EMBL/GenBank/DDBJ databases">
        <title>Genome insight into feeding habits of ladybird beetles.</title>
        <authorList>
            <person name="Li H.-S."/>
            <person name="Huang Y.-H."/>
            <person name="Pang H."/>
        </authorList>
    </citation>
    <scope>NUCLEOTIDE SEQUENCE [LARGE SCALE GENOMIC DNA]</scope>
    <source>
        <strain evidence="5">SYSU_2023b</strain>
        <tissue evidence="5">Whole body</tissue>
    </source>
</reference>
<feature type="region of interest" description="Disordered" evidence="2">
    <location>
        <begin position="224"/>
        <end position="264"/>
    </location>
</feature>
<evidence type="ECO:0000259" key="4">
    <source>
        <dbReference type="Pfam" id="PF13339"/>
    </source>
</evidence>
<dbReference type="PANTHER" id="PTHR15565">
    <property type="entry name" value="AATF PROTEIN APOPTOSIS ANTAGONIZING TRANSCRIPTION FACTOR"/>
    <property type="match status" value="1"/>
</dbReference>
<keyword evidence="6" id="KW-1185">Reference proteome</keyword>
<comment type="similarity">
    <text evidence="1">Belongs to the AATF family.</text>
</comment>
<dbReference type="Proteomes" id="UP001431783">
    <property type="component" value="Unassembled WGS sequence"/>
</dbReference>
<dbReference type="Pfam" id="PF13339">
    <property type="entry name" value="AATF-Che1"/>
    <property type="match status" value="1"/>
</dbReference>
<feature type="compositionally biased region" description="Acidic residues" evidence="2">
    <location>
        <begin position="92"/>
        <end position="110"/>
    </location>
</feature>
<accession>A0AAW1TUT8</accession>
<evidence type="ECO:0000256" key="1">
    <source>
        <dbReference type="ARBA" id="ARBA00008966"/>
    </source>
</evidence>
<dbReference type="PANTHER" id="PTHR15565:SF0">
    <property type="entry name" value="PROTEIN AATF"/>
    <property type="match status" value="1"/>
</dbReference>
<feature type="domain" description="AATF leucine zipper-containing" evidence="4">
    <location>
        <begin position="137"/>
        <end position="292"/>
    </location>
</feature>
<dbReference type="GO" id="GO:0005730">
    <property type="term" value="C:nucleolus"/>
    <property type="evidence" value="ECO:0007669"/>
    <property type="project" value="TreeGrafter"/>
</dbReference>
<dbReference type="GO" id="GO:0006357">
    <property type="term" value="P:regulation of transcription by RNA polymerase II"/>
    <property type="evidence" value="ECO:0007669"/>
    <property type="project" value="TreeGrafter"/>
</dbReference>
<evidence type="ECO:0000256" key="2">
    <source>
        <dbReference type="SAM" id="MobiDB-lite"/>
    </source>
</evidence>
<feature type="domain" description="Apoptosis-antagonizing transcription factor C-terminal" evidence="3">
    <location>
        <begin position="357"/>
        <end position="440"/>
    </location>
</feature>
<dbReference type="InterPro" id="IPR025160">
    <property type="entry name" value="AATF"/>
</dbReference>